<accession>A0A972GRV2</accession>
<keyword evidence="5" id="KW-1185">Reference proteome</keyword>
<evidence type="ECO:0000313" key="5">
    <source>
        <dbReference type="Proteomes" id="UP000641588"/>
    </source>
</evidence>
<comment type="similarity">
    <text evidence="1">Belongs to the zinc-associated anti-sigma factor (ZAS) superfamily. Anti-sigma-W factor family.</text>
</comment>
<evidence type="ECO:0000259" key="3">
    <source>
        <dbReference type="Pfam" id="PF13490"/>
    </source>
</evidence>
<dbReference type="EMBL" id="WHOD01000075">
    <property type="protein sequence ID" value="NOU95674.1"/>
    <property type="molecule type" value="Genomic_DNA"/>
</dbReference>
<organism evidence="4 5">
    <name type="scientific">Paenibacillus foliorum</name>
    <dbReference type="NCBI Taxonomy" id="2654974"/>
    <lineage>
        <taxon>Bacteria</taxon>
        <taxon>Bacillati</taxon>
        <taxon>Bacillota</taxon>
        <taxon>Bacilli</taxon>
        <taxon>Bacillales</taxon>
        <taxon>Paenibacillaceae</taxon>
        <taxon>Paenibacillus</taxon>
    </lineage>
</organism>
<evidence type="ECO:0000256" key="1">
    <source>
        <dbReference type="ARBA" id="ARBA00024353"/>
    </source>
</evidence>
<reference evidence="4" key="1">
    <citation type="submission" date="2019-10" db="EMBL/GenBank/DDBJ databases">
        <title>Description of Paenibacillus glebae sp. nov.</title>
        <authorList>
            <person name="Carlier A."/>
            <person name="Qi S."/>
        </authorList>
    </citation>
    <scope>NUCLEOTIDE SEQUENCE</scope>
    <source>
        <strain evidence="4">LMG 31456</strain>
    </source>
</reference>
<comment type="caution">
    <text evidence="4">The sequence shown here is derived from an EMBL/GenBank/DDBJ whole genome shotgun (WGS) entry which is preliminary data.</text>
</comment>
<sequence>MECKEALPLIHEYLDGGLRGAEALSLKEHLLTCPTCRERLTQLEKVEAMIQAWPKQQVSPGLTERVMQSLPPVRSSSPWWRWVRTHPAASVAAVFVLVMMGSFMSLWNEDSELLVKGTDLQSVVIQGDTVLVPVGKTVAGNLMVENGKLQVDGDITGNIVVIDGSVNLASTAHISGQVTQIDEAFGWLWFKMNDWAAKISEIK</sequence>
<name>A0A972GRV2_9BACL</name>
<dbReference type="InterPro" id="IPR041916">
    <property type="entry name" value="Anti_sigma_zinc_sf"/>
</dbReference>
<proteinExistence type="inferred from homology"/>
<dbReference type="AlphaFoldDB" id="A0A972GRV2"/>
<dbReference type="Pfam" id="PF13490">
    <property type="entry name" value="zf-HC2"/>
    <property type="match status" value="1"/>
</dbReference>
<dbReference type="InterPro" id="IPR027383">
    <property type="entry name" value="Znf_put"/>
</dbReference>
<gene>
    <name evidence="4" type="ORF">GC093_20940</name>
</gene>
<evidence type="ECO:0000256" key="2">
    <source>
        <dbReference type="ARBA" id="ARBA00024438"/>
    </source>
</evidence>
<feature type="domain" description="Putative zinc-finger" evidence="3">
    <location>
        <begin position="3"/>
        <end position="37"/>
    </location>
</feature>
<dbReference type="RefSeq" id="WP_171653905.1">
    <property type="nucleotide sequence ID" value="NZ_WHOD01000075.1"/>
</dbReference>
<dbReference type="Gene3D" id="1.10.10.1320">
    <property type="entry name" value="Anti-sigma factor, zinc-finger domain"/>
    <property type="match status" value="1"/>
</dbReference>
<dbReference type="Proteomes" id="UP000641588">
    <property type="component" value="Unassembled WGS sequence"/>
</dbReference>
<evidence type="ECO:0000313" key="4">
    <source>
        <dbReference type="EMBL" id="NOU95674.1"/>
    </source>
</evidence>
<protein>
    <recommendedName>
        <fullName evidence="2">Anti-sigma-W factor RsiW</fullName>
    </recommendedName>
</protein>